<evidence type="ECO:0000256" key="1">
    <source>
        <dbReference type="SAM" id="MobiDB-lite"/>
    </source>
</evidence>
<keyword evidence="2" id="KW-0472">Membrane</keyword>
<name>A0A0H2RKP2_9AGAM</name>
<feature type="region of interest" description="Disordered" evidence="1">
    <location>
        <begin position="1"/>
        <end position="40"/>
    </location>
</feature>
<proteinExistence type="predicted"/>
<evidence type="ECO:0000256" key="2">
    <source>
        <dbReference type="SAM" id="Phobius"/>
    </source>
</evidence>
<keyword evidence="4" id="KW-1185">Reference proteome</keyword>
<accession>A0A0H2RKP2</accession>
<keyword evidence="2" id="KW-1133">Transmembrane helix</keyword>
<evidence type="ECO:0000313" key="3">
    <source>
        <dbReference type="EMBL" id="KLO05381.1"/>
    </source>
</evidence>
<dbReference type="EMBL" id="KQ086317">
    <property type="protein sequence ID" value="KLO05381.1"/>
    <property type="molecule type" value="Genomic_DNA"/>
</dbReference>
<keyword evidence="2" id="KW-0812">Transmembrane</keyword>
<evidence type="ECO:0000313" key="4">
    <source>
        <dbReference type="Proteomes" id="UP000053477"/>
    </source>
</evidence>
<feature type="transmembrane region" description="Helical" evidence="2">
    <location>
        <begin position="56"/>
        <end position="77"/>
    </location>
</feature>
<gene>
    <name evidence="3" type="ORF">SCHPADRAFT_896312</name>
</gene>
<organism evidence="3 4">
    <name type="scientific">Schizopora paradoxa</name>
    <dbReference type="NCBI Taxonomy" id="27342"/>
    <lineage>
        <taxon>Eukaryota</taxon>
        <taxon>Fungi</taxon>
        <taxon>Dikarya</taxon>
        <taxon>Basidiomycota</taxon>
        <taxon>Agaricomycotina</taxon>
        <taxon>Agaricomycetes</taxon>
        <taxon>Hymenochaetales</taxon>
        <taxon>Schizoporaceae</taxon>
        <taxon>Schizopora</taxon>
    </lineage>
</organism>
<dbReference type="AlphaFoldDB" id="A0A0H2RKP2"/>
<dbReference type="InParanoid" id="A0A0H2RKP2"/>
<sequence>MSMPPHAINTYGSDKLPPNFEVQRESSYRSSDPTEESPHLKREELNSYEHRLGDSFTVNTVAIFLFFWEACLLFMFARATSSDLLQAISDINNKQHALKIFCGVDSHLPPIETLIAVLRRTSRSRLEERRSGIPKECTVEKLGDKWCALDDSPFVEDGRRGLMKSMMVVDSKWSVRKGSGRHELENFCWQRFVISRRSTTLAA</sequence>
<protein>
    <submittedName>
        <fullName evidence="3">Uncharacterized protein</fullName>
    </submittedName>
</protein>
<reference evidence="3 4" key="1">
    <citation type="submission" date="2015-04" db="EMBL/GenBank/DDBJ databases">
        <title>Complete genome sequence of Schizopora paradoxa KUC8140, a cosmopolitan wood degrader in East Asia.</title>
        <authorList>
            <consortium name="DOE Joint Genome Institute"/>
            <person name="Min B."/>
            <person name="Park H."/>
            <person name="Jang Y."/>
            <person name="Kim J.-J."/>
            <person name="Kim K.H."/>
            <person name="Pangilinan J."/>
            <person name="Lipzen A."/>
            <person name="Riley R."/>
            <person name="Grigoriev I.V."/>
            <person name="Spatafora J.W."/>
            <person name="Choi I.-G."/>
        </authorList>
    </citation>
    <scope>NUCLEOTIDE SEQUENCE [LARGE SCALE GENOMIC DNA]</scope>
    <source>
        <strain evidence="3 4">KUC8140</strain>
    </source>
</reference>
<dbReference type="Proteomes" id="UP000053477">
    <property type="component" value="Unassembled WGS sequence"/>
</dbReference>